<dbReference type="AlphaFoldDB" id="A0A8X7VHP9"/>
<evidence type="ECO:0000313" key="3">
    <source>
        <dbReference type="Proteomes" id="UP000886595"/>
    </source>
</evidence>
<keyword evidence="3" id="KW-1185">Reference proteome</keyword>
<dbReference type="Proteomes" id="UP000886595">
    <property type="component" value="Unassembled WGS sequence"/>
</dbReference>
<feature type="region of interest" description="Disordered" evidence="1">
    <location>
        <begin position="1"/>
        <end position="61"/>
    </location>
</feature>
<name>A0A8X7VHP9_BRACI</name>
<sequence length="227" mass="23760">MKLLRCPHKAGAAGPKSEAAGARLKPVYWPPGRKPPGQPAHSAMPPKPARPASRLKSEYAKATRCPAAGRQVGAAASGQFCPAVASPPSRKVSAKQPVAPLSLLKGPLWDIDKDGLRFYGRLIVDLGQSGHGFQGTKMLSLRDHETIAWAGRGPSPLAPDGSGRAFVLLFPSAARSPHIFEAAHTSFAHSKATSDVRAAGFSTEAVPGGRTVGESESFLLSCRLFPG</sequence>
<accession>A0A8X7VHP9</accession>
<evidence type="ECO:0000256" key="1">
    <source>
        <dbReference type="SAM" id="MobiDB-lite"/>
    </source>
</evidence>
<feature type="compositionally biased region" description="Pro residues" evidence="1">
    <location>
        <begin position="28"/>
        <end position="38"/>
    </location>
</feature>
<comment type="caution">
    <text evidence="2">The sequence shown here is derived from an EMBL/GenBank/DDBJ whole genome shotgun (WGS) entry which is preliminary data.</text>
</comment>
<proteinExistence type="predicted"/>
<protein>
    <submittedName>
        <fullName evidence="2">Uncharacterized protein</fullName>
    </submittedName>
</protein>
<reference evidence="2 3" key="1">
    <citation type="submission" date="2020-02" db="EMBL/GenBank/DDBJ databases">
        <authorList>
            <person name="Ma Q."/>
            <person name="Huang Y."/>
            <person name="Song X."/>
            <person name="Pei D."/>
        </authorList>
    </citation>
    <scope>NUCLEOTIDE SEQUENCE [LARGE SCALE GENOMIC DNA]</scope>
    <source>
        <strain evidence="2">Sxm20200214</strain>
        <tissue evidence="2">Leaf</tissue>
    </source>
</reference>
<gene>
    <name evidence="2" type="ORF">Bca52824_022762</name>
</gene>
<organism evidence="2 3">
    <name type="scientific">Brassica carinata</name>
    <name type="common">Ethiopian mustard</name>
    <name type="synonym">Abyssinian cabbage</name>
    <dbReference type="NCBI Taxonomy" id="52824"/>
    <lineage>
        <taxon>Eukaryota</taxon>
        <taxon>Viridiplantae</taxon>
        <taxon>Streptophyta</taxon>
        <taxon>Embryophyta</taxon>
        <taxon>Tracheophyta</taxon>
        <taxon>Spermatophyta</taxon>
        <taxon>Magnoliopsida</taxon>
        <taxon>eudicotyledons</taxon>
        <taxon>Gunneridae</taxon>
        <taxon>Pentapetalae</taxon>
        <taxon>rosids</taxon>
        <taxon>malvids</taxon>
        <taxon>Brassicales</taxon>
        <taxon>Brassicaceae</taxon>
        <taxon>Brassiceae</taxon>
        <taxon>Brassica</taxon>
    </lineage>
</organism>
<evidence type="ECO:0000313" key="2">
    <source>
        <dbReference type="EMBL" id="KAG2311205.1"/>
    </source>
</evidence>
<dbReference type="EMBL" id="JAAMPC010000005">
    <property type="protein sequence ID" value="KAG2311205.1"/>
    <property type="molecule type" value="Genomic_DNA"/>
</dbReference>